<dbReference type="NCBIfam" id="TIGR00543">
    <property type="entry name" value="isochor_syn"/>
    <property type="match status" value="1"/>
</dbReference>
<feature type="active site" description="Proton donor" evidence="5">
    <location>
        <position position="240"/>
    </location>
</feature>
<evidence type="ECO:0000256" key="1">
    <source>
        <dbReference type="ARBA" id="ARBA00000799"/>
    </source>
</evidence>
<dbReference type="InterPro" id="IPR004561">
    <property type="entry name" value="IsoChor_synthase"/>
</dbReference>
<evidence type="ECO:0000313" key="8">
    <source>
        <dbReference type="Proteomes" id="UP000628560"/>
    </source>
</evidence>
<protein>
    <recommendedName>
        <fullName evidence="5">Isochorismate synthase MenF</fullName>
        <ecNumber evidence="5">5.4.4.2</ecNumber>
    </recommendedName>
    <alternativeName>
        <fullName evidence="5">Isochorismate mutase</fullName>
    </alternativeName>
</protein>
<dbReference type="Gene3D" id="3.60.120.10">
    <property type="entry name" value="Anthranilate synthase"/>
    <property type="match status" value="1"/>
</dbReference>
<dbReference type="GO" id="GO:0000287">
    <property type="term" value="F:magnesium ion binding"/>
    <property type="evidence" value="ECO:0007669"/>
    <property type="project" value="UniProtKB-UniRule"/>
</dbReference>
<dbReference type="PANTHER" id="PTHR47253:SF4">
    <property type="entry name" value="ISOCHORISMATE SYNTHASE 2, CHLOROPLASTIC"/>
    <property type="match status" value="1"/>
</dbReference>
<dbReference type="InterPro" id="IPR005801">
    <property type="entry name" value="ADC_synthase"/>
</dbReference>
<evidence type="ECO:0000259" key="6">
    <source>
        <dbReference type="Pfam" id="PF00425"/>
    </source>
</evidence>
<dbReference type="HAMAP" id="MF_01935">
    <property type="entry name" value="MenF"/>
    <property type="match status" value="1"/>
</dbReference>
<gene>
    <name evidence="5 7" type="primary">menF</name>
    <name evidence="7" type="ORF">ISP11_10685</name>
</gene>
<comment type="pathway">
    <text evidence="5">Quinol/quinone metabolism; 1,4-dihydroxy-2-naphthoate biosynthesis; 1,4-dihydroxy-2-naphthoate from chorismate: step 1/7.</text>
</comment>
<evidence type="ECO:0000256" key="3">
    <source>
        <dbReference type="ARBA" id="ARBA00022842"/>
    </source>
</evidence>
<dbReference type="PANTHER" id="PTHR47253">
    <property type="match status" value="1"/>
</dbReference>
<evidence type="ECO:0000256" key="4">
    <source>
        <dbReference type="ARBA" id="ARBA00023235"/>
    </source>
</evidence>
<feature type="binding site" evidence="5">
    <location>
        <position position="284"/>
    </location>
    <ligand>
        <name>Mg(2+)</name>
        <dbReference type="ChEBI" id="CHEBI:18420"/>
    </ligand>
</feature>
<dbReference type="InterPro" id="IPR015890">
    <property type="entry name" value="Chorismate_C"/>
</dbReference>
<organism evidence="7 8">
    <name type="scientific">Lelliottia nimipressuralis</name>
    <dbReference type="NCBI Taxonomy" id="69220"/>
    <lineage>
        <taxon>Bacteria</taxon>
        <taxon>Pseudomonadati</taxon>
        <taxon>Pseudomonadota</taxon>
        <taxon>Gammaproteobacteria</taxon>
        <taxon>Enterobacterales</taxon>
        <taxon>Enterobacteriaceae</taxon>
        <taxon>Lelliottia</taxon>
    </lineage>
</organism>
<comment type="pathway">
    <text evidence="5">Quinol/quinone metabolism; menaquinone biosynthesis.</text>
</comment>
<proteinExistence type="inferred from homology"/>
<comment type="cofactor">
    <cofactor evidence="5">
        <name>Mg(2+)</name>
        <dbReference type="ChEBI" id="CHEBI:18420"/>
    </cofactor>
</comment>
<dbReference type="FunFam" id="3.60.120.10:FF:000002">
    <property type="entry name" value="Isochorismate synthase MenF"/>
    <property type="match status" value="1"/>
</dbReference>
<feature type="binding site" evidence="5">
    <location>
        <position position="416"/>
    </location>
    <ligand>
        <name>Mg(2+)</name>
        <dbReference type="ChEBI" id="CHEBI:18420"/>
    </ligand>
</feature>
<dbReference type="AlphaFoldDB" id="A0ABD4KBW2"/>
<sequence length="431" mass="48313">MHSISIAIERLGQFLAQAFPPTPGTRHVDVSLPLNDAFDPLAWLGAQVAYPQFYWQQRSGEEELAALGAVHHFSSLSLARQFLQTHELSDDTLICGLNAFAPEKSHLFLPRLFWLRLGGVATLRLNLSSDHSLADDAQQARAFLQQLSPARTITPLAPHKVSETHLPEKPEWLRLISQATETIASGAFEKVVLARATDLHFDRGINAIALMAASRRLNFNCYHFCMVFDAHSAFMGSSPERLWRRRGNHLRTEALAGTVASHPDDRQAQHLGEWLLADDKNQRENMLVVEDICQRLQHHTQALEVLPAQIVRLRKVQHLRRCIWTDLKHPDDEQCLQLLQPTAAVAGLPRLSARDFIQTHEPFDREWYAGSAGYLSLAQSEFCVALRSARVSDSAVRLYAGAGIVSGSVPEDEWQEIENKAAGLRTLLLMD</sequence>
<feature type="domain" description="Chorismate-utilising enzyme C-terminal" evidence="6">
    <location>
        <begin position="169"/>
        <end position="420"/>
    </location>
</feature>
<dbReference type="RefSeq" id="WP_194513044.1">
    <property type="nucleotide sequence ID" value="NZ_JADIXP010000005.1"/>
</dbReference>
<keyword evidence="5" id="KW-0479">Metal-binding</keyword>
<comment type="function">
    <text evidence="5">Catalyzes the conversion of chorismate to isochorismate.</text>
</comment>
<evidence type="ECO:0000313" key="7">
    <source>
        <dbReference type="EMBL" id="MBF4178332.1"/>
    </source>
</evidence>
<evidence type="ECO:0000256" key="2">
    <source>
        <dbReference type="ARBA" id="ARBA00005297"/>
    </source>
</evidence>
<keyword evidence="4 5" id="KW-0413">Isomerase</keyword>
<dbReference type="EC" id="5.4.4.2" evidence="5"/>
<dbReference type="NCBIfam" id="NF011588">
    <property type="entry name" value="PRK15012.1"/>
    <property type="match status" value="1"/>
</dbReference>
<comment type="catalytic activity">
    <reaction evidence="1 5">
        <text>chorismate = isochorismate</text>
        <dbReference type="Rhea" id="RHEA:18985"/>
        <dbReference type="ChEBI" id="CHEBI:29748"/>
        <dbReference type="ChEBI" id="CHEBI:29780"/>
        <dbReference type="EC" id="5.4.4.2"/>
    </reaction>
</comment>
<dbReference type="EMBL" id="JADIXP010000005">
    <property type="protein sequence ID" value="MBF4178332.1"/>
    <property type="molecule type" value="Genomic_DNA"/>
</dbReference>
<accession>A0ABD4KBW2</accession>
<keyword evidence="5" id="KW-0474">Menaquinone biosynthesis</keyword>
<comment type="caution">
    <text evidence="7">The sequence shown here is derived from an EMBL/GenBank/DDBJ whole genome shotgun (WGS) entry which is preliminary data.</text>
</comment>
<dbReference type="InterPro" id="IPR034681">
    <property type="entry name" value="MenF"/>
</dbReference>
<keyword evidence="3 5" id="KW-0460">Magnesium</keyword>
<evidence type="ECO:0000256" key="5">
    <source>
        <dbReference type="HAMAP-Rule" id="MF_01935"/>
    </source>
</evidence>
<dbReference type="InterPro" id="IPR044250">
    <property type="entry name" value="MenF-like"/>
</dbReference>
<dbReference type="GO" id="GO:0008909">
    <property type="term" value="F:isochorismate synthase activity"/>
    <property type="evidence" value="ECO:0007669"/>
    <property type="project" value="UniProtKB-UniRule"/>
</dbReference>
<name>A0ABD4KBW2_9ENTR</name>
<dbReference type="Pfam" id="PF00425">
    <property type="entry name" value="Chorismate_bind"/>
    <property type="match status" value="1"/>
</dbReference>
<reference evidence="7 8" key="1">
    <citation type="submission" date="2020-11" db="EMBL/GenBank/DDBJ databases">
        <title>Identification of Lelliottia nimipressuralis from Wound Infection by Whole Genome-Based Bacterial Identification.</title>
        <authorList>
            <person name="Navarathna D.H."/>
            <person name="Choi H."/>
            <person name="Jinadatha C."/>
            <person name="Chatterjee P."/>
            <person name="Hwang M."/>
        </authorList>
    </citation>
    <scope>NUCLEOTIDE SEQUENCE [LARGE SCALE GENOMIC DNA]</scope>
    <source>
        <strain evidence="7 8">DN2020</strain>
    </source>
</reference>
<comment type="similarity">
    <text evidence="2 5">Belongs to the isochorismate synthase family.</text>
</comment>
<dbReference type="Proteomes" id="UP000628560">
    <property type="component" value="Unassembled WGS sequence"/>
</dbReference>
<feature type="active site" description="Proton acceptor" evidence="5">
    <location>
        <position position="190"/>
    </location>
</feature>
<dbReference type="GO" id="GO:0009234">
    <property type="term" value="P:menaquinone biosynthetic process"/>
    <property type="evidence" value="ECO:0007669"/>
    <property type="project" value="UniProtKB-UniRule"/>
</dbReference>
<dbReference type="SUPFAM" id="SSF56322">
    <property type="entry name" value="ADC synthase"/>
    <property type="match status" value="1"/>
</dbReference>